<reference evidence="5 6" key="1">
    <citation type="submission" date="2019-12" db="EMBL/GenBank/DDBJ databases">
        <title>Nocardia sp. nov. ET3-3 isolated from soil.</title>
        <authorList>
            <person name="Kanchanasin P."/>
            <person name="Tanasupawat S."/>
            <person name="Yuki M."/>
            <person name="Kudo T."/>
        </authorList>
    </citation>
    <scope>NUCLEOTIDE SEQUENCE [LARGE SCALE GENOMIC DNA]</scope>
    <source>
        <strain evidence="5 6">ET3-3</strain>
    </source>
</reference>
<keyword evidence="2" id="KW-0547">Nucleotide-binding</keyword>
<keyword evidence="6" id="KW-1185">Reference proteome</keyword>
<feature type="domain" description="UspA" evidence="4">
    <location>
        <begin position="166"/>
        <end position="302"/>
    </location>
</feature>
<evidence type="ECO:0000256" key="3">
    <source>
        <dbReference type="ARBA" id="ARBA00022840"/>
    </source>
</evidence>
<name>A0A7K1UVF1_9NOCA</name>
<dbReference type="PRINTS" id="PR01438">
    <property type="entry name" value="UNVRSLSTRESS"/>
</dbReference>
<keyword evidence="3" id="KW-0067">ATP-binding</keyword>
<dbReference type="Proteomes" id="UP000466794">
    <property type="component" value="Unassembled WGS sequence"/>
</dbReference>
<gene>
    <name evidence="5" type="ORF">GPX89_13535</name>
</gene>
<evidence type="ECO:0000313" key="5">
    <source>
        <dbReference type="EMBL" id="MVU78262.1"/>
    </source>
</evidence>
<protein>
    <submittedName>
        <fullName evidence="5">Universal stress protein</fullName>
    </submittedName>
</protein>
<dbReference type="RefSeq" id="WP_157387794.1">
    <property type="nucleotide sequence ID" value="NZ_WRPP01000002.1"/>
</dbReference>
<evidence type="ECO:0000256" key="2">
    <source>
        <dbReference type="ARBA" id="ARBA00022741"/>
    </source>
</evidence>
<dbReference type="InterPro" id="IPR006016">
    <property type="entry name" value="UspA"/>
</dbReference>
<dbReference type="Pfam" id="PF00582">
    <property type="entry name" value="Usp"/>
    <property type="match status" value="2"/>
</dbReference>
<dbReference type="GO" id="GO:0005524">
    <property type="term" value="F:ATP binding"/>
    <property type="evidence" value="ECO:0007669"/>
    <property type="project" value="UniProtKB-KW"/>
</dbReference>
<organism evidence="5 6">
    <name type="scientific">Nocardia terrae</name>
    <dbReference type="NCBI Taxonomy" id="2675851"/>
    <lineage>
        <taxon>Bacteria</taxon>
        <taxon>Bacillati</taxon>
        <taxon>Actinomycetota</taxon>
        <taxon>Actinomycetes</taxon>
        <taxon>Mycobacteriales</taxon>
        <taxon>Nocardiaceae</taxon>
        <taxon>Nocardia</taxon>
    </lineage>
</organism>
<feature type="domain" description="UspA" evidence="4">
    <location>
        <begin position="16"/>
        <end position="154"/>
    </location>
</feature>
<sequence length="307" mass="32428">MANQTGSDPHLLASATVVVGVDGTPGADTALRWAAHYAARHRRALSIVLGIDLLGVTGVLGPYESGSPAVREAMRKRGRKLLADAQQTARSLEPGLRIATRLSMEKGSNLLVELSAAAFAVVLGVNRHAGALRHAGSTLFAVTAHAQSPVIVVRPDPDGTIPEVGPVVVGVDGSPVSEAAIAAAFAEASERRAELVAVHIWSDWDFGEFLGEPSPVQQPGVETVEEAILAERLAGYREKYPDVPVSHRIYMSNPADELWEWSKMAQLIVVGNRGRGGFLGMLLGSTAHSLVQNAQCPIMIVHPAPTS</sequence>
<dbReference type="AlphaFoldDB" id="A0A7K1UVF1"/>
<comment type="similarity">
    <text evidence="1">Belongs to the universal stress protein A family.</text>
</comment>
<accession>A0A7K1UVF1</accession>
<proteinExistence type="inferred from homology"/>
<evidence type="ECO:0000256" key="1">
    <source>
        <dbReference type="ARBA" id="ARBA00008791"/>
    </source>
</evidence>
<dbReference type="SUPFAM" id="SSF52402">
    <property type="entry name" value="Adenine nucleotide alpha hydrolases-like"/>
    <property type="match status" value="2"/>
</dbReference>
<dbReference type="PANTHER" id="PTHR46268">
    <property type="entry name" value="STRESS RESPONSE PROTEIN NHAX"/>
    <property type="match status" value="1"/>
</dbReference>
<dbReference type="InterPro" id="IPR014729">
    <property type="entry name" value="Rossmann-like_a/b/a_fold"/>
</dbReference>
<evidence type="ECO:0000313" key="6">
    <source>
        <dbReference type="Proteomes" id="UP000466794"/>
    </source>
</evidence>
<comment type="caution">
    <text evidence="5">The sequence shown here is derived from an EMBL/GenBank/DDBJ whole genome shotgun (WGS) entry which is preliminary data.</text>
</comment>
<evidence type="ECO:0000259" key="4">
    <source>
        <dbReference type="Pfam" id="PF00582"/>
    </source>
</evidence>
<dbReference type="PANTHER" id="PTHR46268:SF27">
    <property type="entry name" value="UNIVERSAL STRESS PROTEIN RV2623"/>
    <property type="match status" value="1"/>
</dbReference>
<dbReference type="Gene3D" id="3.40.50.620">
    <property type="entry name" value="HUPs"/>
    <property type="match status" value="2"/>
</dbReference>
<dbReference type="EMBL" id="WRPP01000002">
    <property type="protein sequence ID" value="MVU78262.1"/>
    <property type="molecule type" value="Genomic_DNA"/>
</dbReference>
<dbReference type="InterPro" id="IPR006015">
    <property type="entry name" value="Universal_stress_UspA"/>
</dbReference>